<evidence type="ECO:0000313" key="10">
    <source>
        <dbReference type="Proteomes" id="UP001240643"/>
    </source>
</evidence>
<dbReference type="InterPro" id="IPR013758">
    <property type="entry name" value="Topo_IIA_A/C_ab"/>
</dbReference>
<keyword evidence="5 6" id="KW-0413">Isomerase</keyword>
<dbReference type="PROSITE" id="PS52040">
    <property type="entry name" value="TOPO_IIA"/>
    <property type="match status" value="1"/>
</dbReference>
<evidence type="ECO:0000259" key="8">
    <source>
        <dbReference type="PROSITE" id="PS52040"/>
    </source>
</evidence>
<dbReference type="RefSeq" id="WP_256547081.1">
    <property type="nucleotide sequence ID" value="NZ_CP101809.1"/>
</dbReference>
<dbReference type="Gene3D" id="2.120.10.90">
    <property type="entry name" value="DNA gyrase/topoisomerase IV, subunit A, C-terminal"/>
    <property type="match status" value="1"/>
</dbReference>
<gene>
    <name evidence="9" type="ORF">J2Z62_000669</name>
</gene>
<dbReference type="GO" id="GO:0003918">
    <property type="term" value="F:DNA topoisomerase type II (double strand cut, ATP-hydrolyzing) activity"/>
    <property type="evidence" value="ECO:0007669"/>
    <property type="project" value="UniProtKB-EC"/>
</dbReference>
<keyword evidence="4 6" id="KW-0238">DNA-binding</keyword>
<dbReference type="InterPro" id="IPR050220">
    <property type="entry name" value="Type_II_DNA_Topoisomerases"/>
</dbReference>
<comment type="caution">
    <text evidence="9">The sequence shown here is derived from an EMBL/GenBank/DDBJ whole genome shotgun (WGS) entry which is preliminary data.</text>
</comment>
<dbReference type="InterPro" id="IPR013757">
    <property type="entry name" value="Topo_IIA_A_a_sf"/>
</dbReference>
<dbReference type="InterPro" id="IPR013760">
    <property type="entry name" value="Topo_IIA-like_dom_sf"/>
</dbReference>
<dbReference type="InterPro" id="IPR006691">
    <property type="entry name" value="GyrA/parC_rep"/>
</dbReference>
<name>A0ABU0LZU6_9BACT</name>
<feature type="coiled-coil region" evidence="7">
    <location>
        <begin position="441"/>
        <end position="468"/>
    </location>
</feature>
<reference evidence="9" key="1">
    <citation type="submission" date="2023-07" db="EMBL/GenBank/DDBJ databases">
        <title>Genomic Encyclopedia of Type Strains, Phase IV (KMG-IV): sequencing the most valuable type-strain genomes for metagenomic binning, comparative biology and taxonomic classification.</title>
        <authorList>
            <person name="Goeker M."/>
        </authorList>
    </citation>
    <scope>NUCLEOTIDE SEQUENCE [LARGE SCALE GENOMIC DNA]</scope>
    <source>
        <strain evidence="9">DSM 21204</strain>
    </source>
</reference>
<evidence type="ECO:0000256" key="2">
    <source>
        <dbReference type="ARBA" id="ARBA00012895"/>
    </source>
</evidence>
<dbReference type="NCBIfam" id="NF004044">
    <property type="entry name" value="PRK05561.1"/>
    <property type="match status" value="1"/>
</dbReference>
<dbReference type="InterPro" id="IPR002205">
    <property type="entry name" value="Topo_IIA_dom_A"/>
</dbReference>
<evidence type="ECO:0000256" key="7">
    <source>
        <dbReference type="SAM" id="Coils"/>
    </source>
</evidence>
<protein>
    <recommendedName>
        <fullName evidence="2">DNA topoisomerase (ATP-hydrolyzing)</fullName>
        <ecNumber evidence="2">5.6.2.2</ecNumber>
    </recommendedName>
</protein>
<dbReference type="Gene3D" id="3.90.199.10">
    <property type="entry name" value="Topoisomerase II, domain 5"/>
    <property type="match status" value="1"/>
</dbReference>
<evidence type="ECO:0000256" key="3">
    <source>
        <dbReference type="ARBA" id="ARBA00023029"/>
    </source>
</evidence>
<dbReference type="Gene3D" id="3.30.1360.40">
    <property type="match status" value="1"/>
</dbReference>
<evidence type="ECO:0000256" key="6">
    <source>
        <dbReference type="PROSITE-ProRule" id="PRU01384"/>
    </source>
</evidence>
<dbReference type="Pfam" id="PF03989">
    <property type="entry name" value="DNA_gyraseA_C"/>
    <property type="match status" value="3"/>
</dbReference>
<keyword evidence="10" id="KW-1185">Reference proteome</keyword>
<dbReference type="SMART" id="SM00434">
    <property type="entry name" value="TOP4c"/>
    <property type="match status" value="1"/>
</dbReference>
<evidence type="ECO:0000256" key="5">
    <source>
        <dbReference type="ARBA" id="ARBA00023235"/>
    </source>
</evidence>
<dbReference type="PANTHER" id="PTHR43493">
    <property type="entry name" value="DNA GYRASE/TOPOISOMERASE SUBUNIT A"/>
    <property type="match status" value="1"/>
</dbReference>
<dbReference type="CDD" id="cd00187">
    <property type="entry name" value="TOP4c"/>
    <property type="match status" value="1"/>
</dbReference>
<evidence type="ECO:0000256" key="1">
    <source>
        <dbReference type="ARBA" id="ARBA00000185"/>
    </source>
</evidence>
<dbReference type="EMBL" id="JAUSWO010000001">
    <property type="protein sequence ID" value="MDQ0514231.1"/>
    <property type="molecule type" value="Genomic_DNA"/>
</dbReference>
<proteinExistence type="predicted"/>
<feature type="domain" description="Topo IIA-type catalytic" evidence="8">
    <location>
        <begin position="39"/>
        <end position="505"/>
    </location>
</feature>
<evidence type="ECO:0000256" key="4">
    <source>
        <dbReference type="ARBA" id="ARBA00023125"/>
    </source>
</evidence>
<keyword evidence="7" id="KW-0175">Coiled coil</keyword>
<dbReference type="SUPFAM" id="SSF56719">
    <property type="entry name" value="Type II DNA topoisomerase"/>
    <property type="match status" value="1"/>
</dbReference>
<dbReference type="SUPFAM" id="SSF101904">
    <property type="entry name" value="GyrA/ParC C-terminal domain-like"/>
    <property type="match status" value="1"/>
</dbReference>
<keyword evidence="3 6" id="KW-0799">Topoisomerase</keyword>
<dbReference type="EC" id="5.6.2.2" evidence="2"/>
<feature type="active site" description="O-(5'-phospho-DNA)-tyrosine intermediate" evidence="6">
    <location>
        <position position="127"/>
    </location>
</feature>
<dbReference type="PANTHER" id="PTHR43493:SF9">
    <property type="entry name" value="DNA TOPOISOMERASE 4 SUBUNIT A"/>
    <property type="match status" value="1"/>
</dbReference>
<dbReference type="Proteomes" id="UP001240643">
    <property type="component" value="Unassembled WGS sequence"/>
</dbReference>
<comment type="catalytic activity">
    <reaction evidence="1 6">
        <text>ATP-dependent breakage, passage and rejoining of double-stranded DNA.</text>
        <dbReference type="EC" id="5.6.2.2"/>
    </reaction>
</comment>
<evidence type="ECO:0000313" key="9">
    <source>
        <dbReference type="EMBL" id="MDQ0514231.1"/>
    </source>
</evidence>
<organism evidence="9 10">
    <name type="scientific">Mycoplasmoides fastidiosum</name>
    <dbReference type="NCBI Taxonomy" id="92758"/>
    <lineage>
        <taxon>Bacteria</taxon>
        <taxon>Bacillati</taxon>
        <taxon>Mycoplasmatota</taxon>
        <taxon>Mycoplasmoidales</taxon>
        <taxon>Mycoplasmoidaceae</taxon>
        <taxon>Mycoplasmoides</taxon>
    </lineage>
</organism>
<dbReference type="Pfam" id="PF00521">
    <property type="entry name" value="DNA_topoisoIV"/>
    <property type="match status" value="1"/>
</dbReference>
<dbReference type="InterPro" id="IPR035516">
    <property type="entry name" value="Gyrase/topoIV_suA_C"/>
</dbReference>
<dbReference type="Gene3D" id="1.10.268.10">
    <property type="entry name" value="Topoisomerase, domain 3"/>
    <property type="match status" value="1"/>
</dbReference>
<accession>A0ABU0LZU6</accession>
<sequence length="824" mass="93882">MKNKKSATVAESMIERPLEEVISELYGRYAKYVIQERALPDLRDGLKPVQRRILYVAHLKNLTHKHPHKKSTNLVGEVMGNFHPHGDSSIYDAIVRMAQPWKSNLLLLEMHGNVGSIDGDPAAASRYTEIRLGAVSEWMLKNIDKKTVNFVNNFDDTKKEPTVLPAQFFNLLVNGSTGIAAGGYATTIPPFNPSELSKVLLKLIDEPNLSVNQILKILPAPDFPTKGTIEMGTGIKEAYETGRGKFFIHANYTVVEQAKIKQIVFSDIPFDTNKAVIVKEIDDLIWNNDLPNLIEVRDESDRNGLSIVIDVEKNADIPTIINFLYKKTRLRISYPINFVVIDNRKPKLMSMPSLLNSFLTHFKDVIRKAFEYDVNQIEMRIEILLGFIKALSITDEIITLIRRSSDKQDAKTKMQDRYGFSERQAEAIVQLRLYRLSAADVRTFKEEHQELEQNLARIKALLNDQEQFNYHLKSLILEFNKEFGLKRQTQLTEEVLNLEVNEEVLVADKPVFYTWTKNQELKIIDQKKIDFTDLKNNKIKANDFYRDLIEINNRDSLLIFSNTGNAYVLNVAKIDTKKLNALPTVISSYLKTDPHEQIIGIHPISYTWNLDHKMVLLTTKNGLTKKVLINQFLKNKSSRGLIAIKLSENDQLVDSLLINDNLGSVLFLTKNSMGSHVLINSINCLSRNSSGQRAMKLKPNDAIVGCLEVPANSNAELFLWFESGIKKISFNNKNDLNKLALQGFSLAKTKTTLERGFFLTEKDFLWIKTTDETIDLIPVSQFRKTALGTGVENQTFIDLWKETLFAQPLSFTQNEKETPIAKLF</sequence>